<comment type="caution">
    <text evidence="1">The sequence shown here is derived from an EMBL/GenBank/DDBJ whole genome shotgun (WGS) entry which is preliminary data.</text>
</comment>
<protein>
    <submittedName>
        <fullName evidence="1">Uncharacterized protein</fullName>
    </submittedName>
</protein>
<proteinExistence type="predicted"/>
<gene>
    <name evidence="1" type="ORF">GCM10007420_22160</name>
</gene>
<dbReference type="RefSeq" id="WP_188452652.1">
    <property type="nucleotide sequence ID" value="NZ_BMFS01000010.1"/>
</dbReference>
<accession>A0ABQ1XW79</accession>
<name>A0ABQ1XW79_9PROT</name>
<keyword evidence="2" id="KW-1185">Reference proteome</keyword>
<evidence type="ECO:0000313" key="1">
    <source>
        <dbReference type="EMBL" id="GGH05249.1"/>
    </source>
</evidence>
<organism evidence="1 2">
    <name type="scientific">Glycocaulis albus</name>
    <dbReference type="NCBI Taxonomy" id="1382801"/>
    <lineage>
        <taxon>Bacteria</taxon>
        <taxon>Pseudomonadati</taxon>
        <taxon>Pseudomonadota</taxon>
        <taxon>Alphaproteobacteria</taxon>
        <taxon>Maricaulales</taxon>
        <taxon>Maricaulaceae</taxon>
        <taxon>Glycocaulis</taxon>
    </lineage>
</organism>
<sequence>MRGEACCDFHTGSLCTGGGVVRLCNGALALLAAILLGCADTTAQSGSEAGACVDIERIYTPGVRPGQTGQVRVIRRRVPCTAMADDINAAPFSNETAALRHLARQSFPVELTLHADPAWDPEETVVGRFVVPSEYFDPANPPLMDAIADGELTTFNAQFFVAFMDGRYISQVAAHNQTVQSVHQVSLGGRSDGDSVVGEREYLSESPHYEFTGETAHGLDLYVFQSPYEVKDQIWVGTAPDGAAVRIVCGSQRMDRHGPPDGPREYGLCTLNFMADTNIRVDLSLPHFQIEQWPVHRSEALRLVESWRTE</sequence>
<dbReference type="Proteomes" id="UP000648722">
    <property type="component" value="Unassembled WGS sequence"/>
</dbReference>
<dbReference type="EMBL" id="BMFS01000010">
    <property type="protein sequence ID" value="GGH05249.1"/>
    <property type="molecule type" value="Genomic_DNA"/>
</dbReference>
<evidence type="ECO:0000313" key="2">
    <source>
        <dbReference type="Proteomes" id="UP000648722"/>
    </source>
</evidence>
<reference evidence="2" key="1">
    <citation type="journal article" date="2019" name="Int. J. Syst. Evol. Microbiol.">
        <title>The Global Catalogue of Microorganisms (GCM) 10K type strain sequencing project: providing services to taxonomists for standard genome sequencing and annotation.</title>
        <authorList>
            <consortium name="The Broad Institute Genomics Platform"/>
            <consortium name="The Broad Institute Genome Sequencing Center for Infectious Disease"/>
            <person name="Wu L."/>
            <person name="Ma J."/>
        </authorList>
    </citation>
    <scope>NUCLEOTIDE SEQUENCE [LARGE SCALE GENOMIC DNA]</scope>
    <source>
        <strain evidence="2">CGMCC 1.12766</strain>
    </source>
</reference>